<feature type="transmembrane region" description="Helical" evidence="1">
    <location>
        <begin position="196"/>
        <end position="214"/>
    </location>
</feature>
<evidence type="ECO:0000313" key="4">
    <source>
        <dbReference type="Proteomes" id="UP000176479"/>
    </source>
</evidence>
<keyword evidence="1" id="KW-0812">Transmembrane</keyword>
<feature type="transmembrane region" description="Helical" evidence="1">
    <location>
        <begin position="271"/>
        <end position="291"/>
    </location>
</feature>
<evidence type="ECO:0000313" key="3">
    <source>
        <dbReference type="EMBL" id="OGJ00073.1"/>
    </source>
</evidence>
<name>A0A1F6Y111_9BACT</name>
<feature type="transmembrane region" description="Helical" evidence="1">
    <location>
        <begin position="54"/>
        <end position="74"/>
    </location>
</feature>
<evidence type="ECO:0000259" key="2">
    <source>
        <dbReference type="Pfam" id="PF09925"/>
    </source>
</evidence>
<keyword evidence="1" id="KW-0472">Membrane</keyword>
<dbReference type="AlphaFoldDB" id="A0A1F6Y111"/>
<organism evidence="3 4">
    <name type="scientific">Candidatus Nomurabacteria bacterium RIFCSPLOWO2_02_FULL_40_10</name>
    <dbReference type="NCBI Taxonomy" id="1801786"/>
    <lineage>
        <taxon>Bacteria</taxon>
        <taxon>Candidatus Nomuraibacteriota</taxon>
    </lineage>
</organism>
<protein>
    <recommendedName>
        <fullName evidence="2">DUF2157 domain-containing protein</fullName>
    </recommendedName>
</protein>
<accession>A0A1F6Y111</accession>
<keyword evidence="1" id="KW-1133">Transmembrane helix</keyword>
<gene>
    <name evidence="3" type="ORF">A3H53_01645</name>
</gene>
<dbReference type="Pfam" id="PF09925">
    <property type="entry name" value="DUF2157"/>
    <property type="match status" value="1"/>
</dbReference>
<reference evidence="3 4" key="1">
    <citation type="journal article" date="2016" name="Nat. Commun.">
        <title>Thousands of microbial genomes shed light on interconnected biogeochemical processes in an aquifer system.</title>
        <authorList>
            <person name="Anantharaman K."/>
            <person name="Brown C.T."/>
            <person name="Hug L.A."/>
            <person name="Sharon I."/>
            <person name="Castelle C.J."/>
            <person name="Probst A.J."/>
            <person name="Thomas B.C."/>
            <person name="Singh A."/>
            <person name="Wilkins M.J."/>
            <person name="Karaoz U."/>
            <person name="Brodie E.L."/>
            <person name="Williams K.H."/>
            <person name="Hubbard S.S."/>
            <person name="Banfield J.F."/>
        </authorList>
    </citation>
    <scope>NUCLEOTIDE SEQUENCE [LARGE SCALE GENOMIC DNA]</scope>
</reference>
<feature type="domain" description="DUF2157" evidence="2">
    <location>
        <begin position="22"/>
        <end position="155"/>
    </location>
</feature>
<feature type="transmembrane region" description="Helical" evidence="1">
    <location>
        <begin position="163"/>
        <end position="181"/>
    </location>
</feature>
<feature type="transmembrane region" description="Helical" evidence="1">
    <location>
        <begin position="108"/>
        <end position="127"/>
    </location>
</feature>
<feature type="transmembrane region" description="Helical" evidence="1">
    <location>
        <begin position="139"/>
        <end position="156"/>
    </location>
</feature>
<dbReference type="EMBL" id="MFVK01000002">
    <property type="protein sequence ID" value="OGJ00073.1"/>
    <property type="molecule type" value="Genomic_DNA"/>
</dbReference>
<sequence length="325" mass="36101">MTKEELFQELERGIANGEINREELVSRFNFAPMAPGYGEEKPNDSMSFSMNKMLYVLGSAVVVIGIIIFFYQIWDQLGSFGRISVTLGLGFLLAAIGSFLLKQKSNDNIGAIFHSIGGLLVPGGAMVTLHEMNISADSLWPTTITFGFIFAFYLLVNLIHKNAVLTFFAIANGTAFIYLLVESMTDGAYYTHGDLYAYLTMVIGISYLFLAHAFRGGWNRTLVGVLCFFGSAYFLGAAFSRVFDSDLWRMGYFLLVVGGLFLSAYLRSRAILVVSTFFLLAHVSYITGEYFADSMGWPISLVILGFIFIGLGYISININKKYIRS</sequence>
<feature type="transmembrane region" description="Helical" evidence="1">
    <location>
        <begin position="249"/>
        <end position="266"/>
    </location>
</feature>
<feature type="transmembrane region" description="Helical" evidence="1">
    <location>
        <begin position="297"/>
        <end position="316"/>
    </location>
</feature>
<evidence type="ECO:0000256" key="1">
    <source>
        <dbReference type="SAM" id="Phobius"/>
    </source>
</evidence>
<comment type="caution">
    <text evidence="3">The sequence shown here is derived from an EMBL/GenBank/DDBJ whole genome shotgun (WGS) entry which is preliminary data.</text>
</comment>
<dbReference type="InterPro" id="IPR018677">
    <property type="entry name" value="DUF2157"/>
</dbReference>
<dbReference type="Proteomes" id="UP000176479">
    <property type="component" value="Unassembled WGS sequence"/>
</dbReference>
<feature type="transmembrane region" description="Helical" evidence="1">
    <location>
        <begin position="80"/>
        <end position="101"/>
    </location>
</feature>
<proteinExistence type="predicted"/>
<feature type="transmembrane region" description="Helical" evidence="1">
    <location>
        <begin position="221"/>
        <end position="243"/>
    </location>
</feature>